<feature type="domain" description="HTH LytTR-type" evidence="2">
    <location>
        <begin position="227"/>
        <end position="286"/>
    </location>
</feature>
<dbReference type="Proteomes" id="UP000199800">
    <property type="component" value="Unassembled WGS sequence"/>
</dbReference>
<dbReference type="GO" id="GO:0003677">
    <property type="term" value="F:DNA binding"/>
    <property type="evidence" value="ECO:0007669"/>
    <property type="project" value="UniProtKB-KW"/>
</dbReference>
<protein>
    <submittedName>
        <fullName evidence="3">LytTr DNA-binding domain-containing protein</fullName>
    </submittedName>
</protein>
<feature type="transmembrane region" description="Helical" evidence="1">
    <location>
        <begin position="66"/>
        <end position="88"/>
    </location>
</feature>
<evidence type="ECO:0000256" key="1">
    <source>
        <dbReference type="SAM" id="Phobius"/>
    </source>
</evidence>
<evidence type="ECO:0000313" key="4">
    <source>
        <dbReference type="Proteomes" id="UP000199800"/>
    </source>
</evidence>
<name>A0A1I0CRU9_9FIRM</name>
<dbReference type="Pfam" id="PF04397">
    <property type="entry name" value="LytTR"/>
    <property type="match status" value="1"/>
</dbReference>
<reference evidence="3 4" key="1">
    <citation type="submission" date="2016-10" db="EMBL/GenBank/DDBJ databases">
        <authorList>
            <person name="de Groot N.N."/>
        </authorList>
    </citation>
    <scope>NUCLEOTIDE SEQUENCE [LARGE SCALE GENOMIC DNA]</scope>
    <source>
        <strain evidence="3 4">DSM 1801</strain>
    </source>
</reference>
<sequence>MSQGKLILTVIIYLAAYAIDPVLLTSSFNFFLRPRSKSKQCCVRICFWGTYIIILVKQFIFYFVNFYVGLVFVLICFVWLSSIISILYSDSFVRKMSIIMTYYVLSFIVEGIFSIVFVSIILSNVKKKEDEAIKRAELSESKLEFLNYSREKFEEIKTIRHDMKKHYNTLLELSRRKEYNMEITFFCFLQKPVNAEEFKQVFQKIMLQMNGLRVTRMNRLVSLNSKFSVKERDIFCVEKVSETKNIRVTTSRSTYTFRGTIKEVQKILGNSFIRISRNALINVHYIFQMQNGVVELSNDKIFPIAPSKEKEIKMFYSQIIS</sequence>
<organism evidence="3 4">
    <name type="scientific">[Clostridium] polysaccharolyticum</name>
    <dbReference type="NCBI Taxonomy" id="29364"/>
    <lineage>
        <taxon>Bacteria</taxon>
        <taxon>Bacillati</taxon>
        <taxon>Bacillota</taxon>
        <taxon>Clostridia</taxon>
        <taxon>Lachnospirales</taxon>
        <taxon>Lachnospiraceae</taxon>
    </lineage>
</organism>
<keyword evidence="3" id="KW-0238">DNA-binding</keyword>
<keyword evidence="4" id="KW-1185">Reference proteome</keyword>
<evidence type="ECO:0000313" key="3">
    <source>
        <dbReference type="EMBL" id="SET22373.1"/>
    </source>
</evidence>
<keyword evidence="1" id="KW-1133">Transmembrane helix</keyword>
<accession>A0A1I0CRU9</accession>
<dbReference type="InterPro" id="IPR007492">
    <property type="entry name" value="LytTR_DNA-bd_dom"/>
</dbReference>
<evidence type="ECO:0000259" key="2">
    <source>
        <dbReference type="PROSITE" id="PS50930"/>
    </source>
</evidence>
<proteinExistence type="predicted"/>
<keyword evidence="1" id="KW-0472">Membrane</keyword>
<dbReference type="PROSITE" id="PS50930">
    <property type="entry name" value="HTH_LYTTR"/>
    <property type="match status" value="1"/>
</dbReference>
<dbReference type="SMART" id="SM00850">
    <property type="entry name" value="LytTR"/>
    <property type="match status" value="1"/>
</dbReference>
<gene>
    <name evidence="3" type="ORF">SAMN04487772_11129</name>
</gene>
<dbReference type="Gene3D" id="2.40.50.1020">
    <property type="entry name" value="LytTr DNA-binding domain"/>
    <property type="match status" value="1"/>
</dbReference>
<dbReference type="AlphaFoldDB" id="A0A1I0CRU9"/>
<feature type="transmembrane region" description="Helical" evidence="1">
    <location>
        <begin position="100"/>
        <end position="122"/>
    </location>
</feature>
<feature type="transmembrane region" description="Helical" evidence="1">
    <location>
        <begin position="6"/>
        <end position="32"/>
    </location>
</feature>
<feature type="transmembrane region" description="Helical" evidence="1">
    <location>
        <begin position="41"/>
        <end position="60"/>
    </location>
</feature>
<keyword evidence="1" id="KW-0812">Transmembrane</keyword>
<dbReference type="EMBL" id="FOHN01000011">
    <property type="protein sequence ID" value="SET22373.1"/>
    <property type="molecule type" value="Genomic_DNA"/>
</dbReference>